<keyword evidence="16" id="KW-0670">Pyruvate</keyword>
<comment type="catalytic activity">
    <reaction evidence="14">
        <text>pyruvate + ATP + H2O = phosphoenolpyruvate + AMP + phosphate + 2 H(+)</text>
        <dbReference type="Rhea" id="RHEA:11364"/>
        <dbReference type="ChEBI" id="CHEBI:15361"/>
        <dbReference type="ChEBI" id="CHEBI:15377"/>
        <dbReference type="ChEBI" id="CHEBI:15378"/>
        <dbReference type="ChEBI" id="CHEBI:30616"/>
        <dbReference type="ChEBI" id="CHEBI:43474"/>
        <dbReference type="ChEBI" id="CHEBI:58702"/>
        <dbReference type="ChEBI" id="CHEBI:456215"/>
        <dbReference type="EC" id="2.7.9.2"/>
    </reaction>
</comment>
<gene>
    <name evidence="16" type="ORF">C8D98_1254</name>
</gene>
<keyword evidence="11" id="KW-0067">ATP-binding</keyword>
<comment type="function">
    <text evidence="2">Catalyzes the phosphorylation of pyruvate to phosphoenolpyruvate.</text>
</comment>
<sequence length="870" mass="99278">MNRRLTGSGIVTLAGGLRKGDSVVFQMENPQSYSQIVEVLLSDLQDFGGRFHFIGFCQSFKIDSKSNKLVRFHVDPAEGFEHFVDECSRYIMNVEDGDIIMMDCLTELMGFWGSDWLIGYAYQLIMDFAKMRRLTTFTAVQRKCHRQFTSRKITEVSTVTVRVMRDNIGRHCLVPRKAKDRQSAAMYKPYIMETKKGVRPIHDTLEALEIQNPPDRRSDMQYFTCLDNLFLGDENADGEDAVKKLCRVLMGMDERIQELAAKNFTLEEMKIIRKRTIGSGFIGGKAAGMLIARKIIRQKLPHLLQYFAEADDSFFLGSDAFYTYLIYNGLWDEYKSYSDEPDGNKSRRLHRLVLNGKMPAEILERLEDLVDYYGHFPIIVRSSSHQEDSFESSYAGKYESRFCILTGDDSQMLSQLADVVKAVFASTFNREVDSYRKMSRLIGRADIMSVIIQRVSGVYQGDYFLPHVAGVGHSYNSFVWDKKIDPESGLLRMVAGLGTRAVSRSGTDYARMIAVNRPNDNPMPGAENKRLYSQRLIDVVDTVTNRVRELKPSDLHDCQFKPSLNVIAARDMETEKKVYKATGENIYSWMVDLDHVINRTAVVKILSEVLKTLEGEYSSPVEIEFTINFQDDQRFLINLLQCRPVQVQRISDEDNKAGRGEYTVFKAKGTFLGGNNSILIDTVVYVNWEEYVALPPEQKKECAKIIGILNNRIKEKGYNSLLMGYGRWGSSVTSLGVPVAFSDIDGMKAILEIGRIERGLVPEMSYGTHFFHEVVESKITYICVLEDKTNFMMDETIPKAVNMLRKAVEEPEGLEKVIGYFRFSKKPLRLVTDIRTRTVAIYREIQPWYYLQSQPQPPSSPSSSSSQHSS</sequence>
<dbReference type="PANTHER" id="PTHR43030:SF1">
    <property type="entry name" value="PHOSPHOENOLPYRUVATE SYNTHASE"/>
    <property type="match status" value="1"/>
</dbReference>
<protein>
    <recommendedName>
        <fullName evidence="6">Phosphoenolpyruvate synthase</fullName>
        <ecNumber evidence="5">2.7.9.2</ecNumber>
    </recommendedName>
    <alternativeName>
        <fullName evidence="13">Pyruvate, water dikinase</fullName>
    </alternativeName>
</protein>
<feature type="domain" description="Pyruvate phosphate dikinase AMP/ATP-binding" evidence="15">
    <location>
        <begin position="282"/>
        <end position="655"/>
    </location>
</feature>
<comment type="cofactor">
    <cofactor evidence="1">
        <name>Mg(2+)</name>
        <dbReference type="ChEBI" id="CHEBI:18420"/>
    </cofactor>
</comment>
<keyword evidence="10 16" id="KW-0418">Kinase</keyword>
<reference evidence="16 17" key="1">
    <citation type="submission" date="2019-03" db="EMBL/GenBank/DDBJ databases">
        <title>Genomic Encyclopedia of Type Strains, Phase IV (KMG-IV): sequencing the most valuable type-strain genomes for metagenomic binning, comparative biology and taxonomic classification.</title>
        <authorList>
            <person name="Goeker M."/>
        </authorList>
    </citation>
    <scope>NUCLEOTIDE SEQUENCE [LARGE SCALE GENOMIC DNA]</scope>
    <source>
        <strain evidence="16 17">DSM 24984</strain>
    </source>
</reference>
<dbReference type="InterPro" id="IPR013815">
    <property type="entry name" value="ATP_grasp_subdomain_1"/>
</dbReference>
<evidence type="ECO:0000256" key="10">
    <source>
        <dbReference type="ARBA" id="ARBA00022777"/>
    </source>
</evidence>
<dbReference type="GO" id="GO:0008986">
    <property type="term" value="F:pyruvate, water dikinase activity"/>
    <property type="evidence" value="ECO:0007669"/>
    <property type="project" value="UniProtKB-EC"/>
</dbReference>
<dbReference type="Pfam" id="PF01326">
    <property type="entry name" value="PPDK_N"/>
    <property type="match status" value="1"/>
</dbReference>
<keyword evidence="9" id="KW-0547">Nucleotide-binding</keyword>
<evidence type="ECO:0000256" key="3">
    <source>
        <dbReference type="ARBA" id="ARBA00004742"/>
    </source>
</evidence>
<dbReference type="InterPro" id="IPR006319">
    <property type="entry name" value="PEP_synth"/>
</dbReference>
<keyword evidence="12" id="KW-0460">Magnesium</keyword>
<dbReference type="RefSeq" id="WP_132873050.1">
    <property type="nucleotide sequence ID" value="NZ_SMGG01000004.1"/>
</dbReference>
<dbReference type="Gene3D" id="3.30.1490.20">
    <property type="entry name" value="ATP-grasp fold, A domain"/>
    <property type="match status" value="1"/>
</dbReference>
<dbReference type="GO" id="GO:0046872">
    <property type="term" value="F:metal ion binding"/>
    <property type="evidence" value="ECO:0007669"/>
    <property type="project" value="UniProtKB-KW"/>
</dbReference>
<dbReference type="EMBL" id="SMGG01000004">
    <property type="protein sequence ID" value="TCK60382.1"/>
    <property type="molecule type" value="Genomic_DNA"/>
</dbReference>
<evidence type="ECO:0000256" key="6">
    <source>
        <dbReference type="ARBA" id="ARBA00021623"/>
    </source>
</evidence>
<dbReference type="OrthoDB" id="9812167at2"/>
<keyword evidence="8" id="KW-0479">Metal-binding</keyword>
<evidence type="ECO:0000256" key="5">
    <source>
        <dbReference type="ARBA" id="ARBA00011996"/>
    </source>
</evidence>
<keyword evidence="17" id="KW-1185">Reference proteome</keyword>
<evidence type="ECO:0000256" key="1">
    <source>
        <dbReference type="ARBA" id="ARBA00001946"/>
    </source>
</evidence>
<evidence type="ECO:0000256" key="13">
    <source>
        <dbReference type="ARBA" id="ARBA00033470"/>
    </source>
</evidence>
<evidence type="ECO:0000256" key="7">
    <source>
        <dbReference type="ARBA" id="ARBA00022679"/>
    </source>
</evidence>
<dbReference type="GO" id="GO:0005524">
    <property type="term" value="F:ATP binding"/>
    <property type="evidence" value="ECO:0007669"/>
    <property type="project" value="UniProtKB-KW"/>
</dbReference>
<name>A0A4R1K7X3_9BACT</name>
<evidence type="ECO:0000256" key="12">
    <source>
        <dbReference type="ARBA" id="ARBA00022842"/>
    </source>
</evidence>
<dbReference type="InterPro" id="IPR002192">
    <property type="entry name" value="PPDK_AMP/ATP-bd"/>
</dbReference>
<evidence type="ECO:0000256" key="8">
    <source>
        <dbReference type="ARBA" id="ARBA00022723"/>
    </source>
</evidence>
<dbReference type="PANTHER" id="PTHR43030">
    <property type="entry name" value="PHOSPHOENOLPYRUVATE SYNTHASE"/>
    <property type="match status" value="1"/>
</dbReference>
<evidence type="ECO:0000313" key="16">
    <source>
        <dbReference type="EMBL" id="TCK60382.1"/>
    </source>
</evidence>
<proteinExistence type="inferred from homology"/>
<comment type="pathway">
    <text evidence="3">Carbohydrate biosynthesis; gluconeogenesis.</text>
</comment>
<dbReference type="AlphaFoldDB" id="A0A4R1K7X3"/>
<dbReference type="SUPFAM" id="SSF56059">
    <property type="entry name" value="Glutathione synthetase ATP-binding domain-like"/>
    <property type="match status" value="1"/>
</dbReference>
<dbReference type="EC" id="2.7.9.2" evidence="5"/>
<evidence type="ECO:0000256" key="14">
    <source>
        <dbReference type="ARBA" id="ARBA00047700"/>
    </source>
</evidence>
<comment type="caution">
    <text evidence="16">The sequence shown here is derived from an EMBL/GenBank/DDBJ whole genome shotgun (WGS) entry which is preliminary data.</text>
</comment>
<evidence type="ECO:0000256" key="2">
    <source>
        <dbReference type="ARBA" id="ARBA00002988"/>
    </source>
</evidence>
<evidence type="ECO:0000256" key="11">
    <source>
        <dbReference type="ARBA" id="ARBA00022840"/>
    </source>
</evidence>
<accession>A0A4R1K7X3</accession>
<dbReference type="Proteomes" id="UP000294614">
    <property type="component" value="Unassembled WGS sequence"/>
</dbReference>
<evidence type="ECO:0000313" key="17">
    <source>
        <dbReference type="Proteomes" id="UP000294614"/>
    </source>
</evidence>
<evidence type="ECO:0000259" key="15">
    <source>
        <dbReference type="Pfam" id="PF01326"/>
    </source>
</evidence>
<organism evidence="16 17">
    <name type="scientific">Seleniivibrio woodruffii</name>
    <dbReference type="NCBI Taxonomy" id="1078050"/>
    <lineage>
        <taxon>Bacteria</taxon>
        <taxon>Pseudomonadati</taxon>
        <taxon>Deferribacterota</taxon>
        <taxon>Deferribacteres</taxon>
        <taxon>Deferribacterales</taxon>
        <taxon>Geovibrionaceae</taxon>
        <taxon>Seleniivibrio</taxon>
    </lineage>
</organism>
<keyword evidence="7" id="KW-0808">Transferase</keyword>
<evidence type="ECO:0000256" key="9">
    <source>
        <dbReference type="ARBA" id="ARBA00022741"/>
    </source>
</evidence>
<evidence type="ECO:0000256" key="4">
    <source>
        <dbReference type="ARBA" id="ARBA00007837"/>
    </source>
</evidence>
<comment type="similarity">
    <text evidence="4">Belongs to the PEP-utilizing enzyme family.</text>
</comment>